<comment type="caution">
    <text evidence="11">The sequence shown here is derived from an EMBL/GenBank/DDBJ whole genome shotgun (WGS) entry which is preliminary data.</text>
</comment>
<dbReference type="Pfam" id="PF14737">
    <property type="entry name" value="DUF4470"/>
    <property type="match status" value="1"/>
</dbReference>
<dbReference type="CDD" id="cd03342">
    <property type="entry name" value="TCP1_zeta"/>
    <property type="match status" value="1"/>
</dbReference>
<dbReference type="InterPro" id="IPR002194">
    <property type="entry name" value="Chaperonin_TCP-1_CS"/>
</dbReference>
<dbReference type="InterPro" id="IPR027409">
    <property type="entry name" value="GroEL-like_apical_dom_sf"/>
</dbReference>
<evidence type="ECO:0000259" key="10">
    <source>
        <dbReference type="Pfam" id="PF14737"/>
    </source>
</evidence>
<name>A0A9P8MFB9_9HYPO</name>
<keyword evidence="4 9" id="KW-0547">Nucleotide-binding</keyword>
<dbReference type="Proteomes" id="UP000764110">
    <property type="component" value="Unassembled WGS sequence"/>
</dbReference>
<keyword evidence="12" id="KW-1185">Reference proteome</keyword>
<keyword evidence="6 9" id="KW-0143">Chaperone</keyword>
<feature type="domain" description="DUF4470" evidence="10">
    <location>
        <begin position="16"/>
        <end position="104"/>
    </location>
</feature>
<evidence type="ECO:0000256" key="5">
    <source>
        <dbReference type="ARBA" id="ARBA00022840"/>
    </source>
</evidence>
<comment type="subcellular location">
    <subcellularLocation>
        <location evidence="1">Cytoplasm</location>
    </subcellularLocation>
</comment>
<dbReference type="FunFam" id="1.10.560.10:FF:000058">
    <property type="entry name" value="T-complex protein 1 subunit zeta"/>
    <property type="match status" value="1"/>
</dbReference>
<dbReference type="Pfam" id="PF00118">
    <property type="entry name" value="Cpn60_TCP1"/>
    <property type="match status" value="1"/>
</dbReference>
<dbReference type="EMBL" id="JACEFI010000004">
    <property type="protein sequence ID" value="KAH0599196.1"/>
    <property type="molecule type" value="Genomic_DNA"/>
</dbReference>
<dbReference type="SUPFAM" id="SSF48592">
    <property type="entry name" value="GroEL equatorial domain-like"/>
    <property type="match status" value="1"/>
</dbReference>
<dbReference type="GO" id="GO:0005524">
    <property type="term" value="F:ATP binding"/>
    <property type="evidence" value="ECO:0007669"/>
    <property type="project" value="UniProtKB-KW"/>
</dbReference>
<evidence type="ECO:0000313" key="11">
    <source>
        <dbReference type="EMBL" id="KAH0599196.1"/>
    </source>
</evidence>
<evidence type="ECO:0000256" key="2">
    <source>
        <dbReference type="ARBA" id="ARBA00008020"/>
    </source>
</evidence>
<evidence type="ECO:0000256" key="7">
    <source>
        <dbReference type="ARBA" id="ARBA00039582"/>
    </source>
</evidence>
<dbReference type="PRINTS" id="PR00304">
    <property type="entry name" value="TCOMPLEXTCP1"/>
</dbReference>
<dbReference type="InterPro" id="IPR012722">
    <property type="entry name" value="Chap_CCT_zeta"/>
</dbReference>
<keyword evidence="3" id="KW-0963">Cytoplasm</keyword>
<dbReference type="PROSITE" id="PS00750">
    <property type="entry name" value="TCP1_1"/>
    <property type="match status" value="1"/>
</dbReference>
<dbReference type="FunFam" id="3.50.7.10:FF:000004">
    <property type="entry name" value="T-complex protein 1 subunit zeta"/>
    <property type="match status" value="1"/>
</dbReference>
<evidence type="ECO:0000256" key="9">
    <source>
        <dbReference type="RuleBase" id="RU004187"/>
    </source>
</evidence>
<dbReference type="GO" id="GO:0140662">
    <property type="term" value="F:ATP-dependent protein folding chaperone"/>
    <property type="evidence" value="ECO:0007669"/>
    <property type="project" value="InterPro"/>
</dbReference>
<dbReference type="PROSITE" id="PS00751">
    <property type="entry name" value="TCP1_2"/>
    <property type="match status" value="1"/>
</dbReference>
<dbReference type="Gene3D" id="3.50.7.10">
    <property type="entry name" value="GroEL"/>
    <property type="match status" value="1"/>
</dbReference>
<evidence type="ECO:0000256" key="8">
    <source>
        <dbReference type="ARBA" id="ARBA00044261"/>
    </source>
</evidence>
<dbReference type="Gene3D" id="1.10.560.10">
    <property type="entry name" value="GroEL-like equatorial domain"/>
    <property type="match status" value="1"/>
</dbReference>
<comment type="similarity">
    <text evidence="2 9">Belongs to the TCP-1 chaperonin family.</text>
</comment>
<organism evidence="11 12">
    <name type="scientific">Metarhizium humberi</name>
    <dbReference type="NCBI Taxonomy" id="2596975"/>
    <lineage>
        <taxon>Eukaryota</taxon>
        <taxon>Fungi</taxon>
        <taxon>Dikarya</taxon>
        <taxon>Ascomycota</taxon>
        <taxon>Pezizomycotina</taxon>
        <taxon>Sordariomycetes</taxon>
        <taxon>Hypocreomycetidae</taxon>
        <taxon>Hypocreales</taxon>
        <taxon>Clavicipitaceae</taxon>
        <taxon>Metarhizium</taxon>
    </lineage>
</organism>
<protein>
    <recommendedName>
        <fullName evidence="7">T-complex protein 1 subunit zeta</fullName>
    </recommendedName>
    <alternativeName>
        <fullName evidence="8">CCT-zeta</fullName>
    </alternativeName>
</protein>
<dbReference type="NCBIfam" id="TIGR02347">
    <property type="entry name" value="chap_CCT_zeta"/>
    <property type="match status" value="1"/>
</dbReference>
<sequence>MLTPTVANRLSFLYAIGNTPATSLTRSVPIGKDVDVLSLGCGDVRNILFTSYVERGLAKRKIDVTCCDYDEKVIARNIFFLTLLLDGPGHVSPSCLWEIYYHLYVDAAAVEQVLKHVKKLLPLLETLEAWKCGPYAKVIRVADQDTLDDVRAVCCRIRDGAEQRDTASYARTFKKNLKKTSEALEAFSGKDGVNMTGMRSAAPLSLNSHNDMTKAFKTYSTHGTVTPHDPGNTVPNPMFASLVSETNVFHYGSDPTLGYHLGVAFAPLSENSPLKMHDEKMEFQTAEAARTQFTEWIAAFRELASRGMMVRFMVADVFACCHTLQHSASTGKPSGNWYRRQWDLKPLRLDGDEYGPAGKGPTAFDVVDSSNLSDHVGALNIIVAASSLLKTEPWATLYTETLLKQEKSQQEAFEKLLCGNIATVLLLLGISPVQYWTNSKCESHVDEVFLTMLVGAMNAPQTQIHSRMAWKRDDQLSGMLGARGKLHIDPSALVRILFDIYMRMFSGENFKISVNVALDRSSAYTHFHRGSYASFLKVVKHRVRTDWPAVCSQLLDKISQDRTLALSTNQLQELGIQMHLQDVSTESWLLRESDNFSTGGRFRMWKNIPLAVAVTVIVPRSAVERLYAGEKREKSSPTFVGSLRAGPSSPNQWQNMYSDVHIVFGKVKNSPKDENTPIIVEQDDQGWSGSSALIASFVVPTAALQVDPVDARVAICIPPSTQAAFLYMGILGMEMTVFETKLSAASSVFVTKLMPGLTGHKRVCSMVNNFTDVVDDAGNGTSHKIMAEVPASESAITTITGHVDILSDKGKKMLQDRIPIELQQRDAFVIDVIFGNHALVCPLRFPIPVSQTGSRLRVARKSGYVEVVAPLASSKDSEILSDFIYPTRLDGKGFPAALNASHMNLDALPVLDLEKKDQMQWLVTLVSLGFSPREKSMRDEADKKSGISENLRVNFKESLLTMFMLTSGLQGGQTGMFAINHPEKGGIHMLIFVSALKLDADCSSVVLDAAVVPMTNQLVASGSMDPFLVLIRTLECCSINVNDAELILWKRVLPALAERCRTWSHRCDCEYRRNGATVPLSLVQGEKFLCSCGNGKLPENFVSVPEWETAAPNAVRIAISPTFSVPLVEDVVDPGDMAKGKEQLAAGDRCRSCGSAAAKDGGSLKKCMRCQAVNPPRLRAGRRCPACEITIQRPTLLPRHKAPLGELASIIMSAAQLLNPKAESRRRGEALKVNINAGIGLQEVLRSNLGPLGTIKMLVDGAGQIKLTKDGNVLLREMQIQNPTAVMIARAATAQDDICGDGTTSVVLLVGELLKQADRYISEGLHPRVICDGFEIAKAEALKFLDDFKLPKEVDRELLLNVARTSLATKLNSTLAKKLTPAIVDAVLAIYQEPAKPDLHMVEIMKMQHRTAADTQLIRGLALDHGARHPDMPKRLENCYILTMNVSLEYEKTEINSGFFYSSADQRDKLVESERRFIDAKLKKIVDLKKELCGTDGKKNFVIINQKGIDPLSLDVLAKNGILALRRAKRRNMERLQLICGGVAQNSVDDLSADVLGWAGLVYEQTLGEEKYTFVEEVKDPKSVTLMIKGPNQHTIAQVTDAVRDGLRSVYNMIVDKSVVPGAGAFQLACALHLKSDAFSKTVKGKAKSGVQAFADALLIIPKTLAANAGHDVQDALAAMEDEFNDGDVVGLNLESGEPMSPELEGVFDSFRVLRNCIASSSSIASNLLLCDELLKARQMGRAAGPGPGMDGPDDHM</sequence>
<evidence type="ECO:0000313" key="12">
    <source>
        <dbReference type="Proteomes" id="UP000764110"/>
    </source>
</evidence>
<dbReference type="GO" id="GO:0005832">
    <property type="term" value="C:chaperonin-containing T-complex"/>
    <property type="evidence" value="ECO:0007669"/>
    <property type="project" value="UniProtKB-ARBA"/>
</dbReference>
<gene>
    <name evidence="11" type="ORF">MHUMG1_03313</name>
</gene>
<dbReference type="InterPro" id="IPR027410">
    <property type="entry name" value="TCP-1-like_intermed_sf"/>
</dbReference>
<evidence type="ECO:0000256" key="4">
    <source>
        <dbReference type="ARBA" id="ARBA00022741"/>
    </source>
</evidence>
<dbReference type="SUPFAM" id="SSF52029">
    <property type="entry name" value="GroEL apical domain-like"/>
    <property type="match status" value="1"/>
</dbReference>
<reference evidence="11 12" key="1">
    <citation type="submission" date="2020-07" db="EMBL/GenBank/DDBJ databases">
        <title>Metarhizium humberi genome.</title>
        <authorList>
            <person name="Lysoe E."/>
        </authorList>
    </citation>
    <scope>NUCLEOTIDE SEQUENCE [LARGE SCALE GENOMIC DNA]</scope>
    <source>
        <strain evidence="11 12">ESALQ1638</strain>
    </source>
</reference>
<dbReference type="Gene3D" id="3.30.260.10">
    <property type="entry name" value="TCP-1-like chaperonin intermediate domain"/>
    <property type="match status" value="1"/>
</dbReference>
<proteinExistence type="inferred from homology"/>
<dbReference type="GO" id="GO:0016887">
    <property type="term" value="F:ATP hydrolysis activity"/>
    <property type="evidence" value="ECO:0007669"/>
    <property type="project" value="InterPro"/>
</dbReference>
<evidence type="ECO:0000256" key="6">
    <source>
        <dbReference type="ARBA" id="ARBA00023186"/>
    </source>
</evidence>
<dbReference type="PANTHER" id="PTHR11353">
    <property type="entry name" value="CHAPERONIN"/>
    <property type="match status" value="1"/>
</dbReference>
<keyword evidence="5 9" id="KW-0067">ATP-binding</keyword>
<dbReference type="InterPro" id="IPR027413">
    <property type="entry name" value="GROEL-like_equatorial_sf"/>
</dbReference>
<evidence type="ECO:0000256" key="1">
    <source>
        <dbReference type="ARBA" id="ARBA00004496"/>
    </source>
</evidence>
<dbReference type="InterPro" id="IPR002423">
    <property type="entry name" value="Cpn60/GroEL/TCP-1"/>
</dbReference>
<evidence type="ECO:0000256" key="3">
    <source>
        <dbReference type="ARBA" id="ARBA00022490"/>
    </source>
</evidence>
<dbReference type="InterPro" id="IPR017998">
    <property type="entry name" value="Chaperone_TCP-1"/>
</dbReference>
<dbReference type="SUPFAM" id="SSF54849">
    <property type="entry name" value="GroEL-intermediate domain like"/>
    <property type="match status" value="1"/>
</dbReference>
<dbReference type="GO" id="GO:0051082">
    <property type="term" value="F:unfolded protein binding"/>
    <property type="evidence" value="ECO:0007669"/>
    <property type="project" value="InterPro"/>
</dbReference>
<accession>A0A9P8MFB9</accession>
<dbReference type="InterPro" id="IPR027974">
    <property type="entry name" value="DUF4470"/>
</dbReference>